<proteinExistence type="predicted"/>
<dbReference type="Gene3D" id="3.30.1370.10">
    <property type="entry name" value="K Homology domain, type 1"/>
    <property type="match status" value="2"/>
</dbReference>
<evidence type="ECO:0000259" key="4">
    <source>
        <dbReference type="SMART" id="SM00322"/>
    </source>
</evidence>
<keyword evidence="6" id="KW-1185">Reference proteome</keyword>
<dbReference type="SMART" id="SM00322">
    <property type="entry name" value="KH"/>
    <property type="match status" value="2"/>
</dbReference>
<keyword evidence="1" id="KW-0677">Repeat</keyword>
<sequence length="264" mass="27414">MDSPRGVKRSAEDSAGDTADQQPAKRASTGERAEAVMRLIVPSRKVGSIIGKAGAIVKQIREDTNTRIRVVEAMPNSDDRVIVISGIEDLSVEFHGSQEALQQVYMKVVEGEEGTVATPIGQGPGHVARMLVCHTQAGSVIGKQGKIIKEIREASGAFIKVLPPEDLPPCALANDRVIHMTGTVDALQAALKLVSKQIRDNPPKERPEPLPAASALAANGVAGGQVLQGSSGMGRGSGGSFARPPLAGRGSQGSFGSGGQIVYG</sequence>
<evidence type="ECO:0000313" key="5">
    <source>
        <dbReference type="EMBL" id="KAK9813468.1"/>
    </source>
</evidence>
<feature type="region of interest" description="Disordered" evidence="3">
    <location>
        <begin position="1"/>
        <end position="31"/>
    </location>
</feature>
<feature type="domain" description="K Homology" evidence="4">
    <location>
        <begin position="33"/>
        <end position="109"/>
    </location>
</feature>
<reference evidence="5 6" key="1">
    <citation type="journal article" date="2024" name="Nat. Commun.">
        <title>Phylogenomics reveals the evolutionary origins of lichenization in chlorophyte algae.</title>
        <authorList>
            <person name="Puginier C."/>
            <person name="Libourel C."/>
            <person name="Otte J."/>
            <person name="Skaloud P."/>
            <person name="Haon M."/>
            <person name="Grisel S."/>
            <person name="Petersen M."/>
            <person name="Berrin J.G."/>
            <person name="Delaux P.M."/>
            <person name="Dal Grande F."/>
            <person name="Keller J."/>
        </authorList>
    </citation>
    <scope>NUCLEOTIDE SEQUENCE [LARGE SCALE GENOMIC DNA]</scope>
    <source>
        <strain evidence="5 6">SAG 2036</strain>
    </source>
</reference>
<comment type="caution">
    <text evidence="5">The sequence shown here is derived from an EMBL/GenBank/DDBJ whole genome shotgun (WGS) entry which is preliminary data.</text>
</comment>
<feature type="compositionally biased region" description="Gly residues" evidence="3">
    <location>
        <begin position="250"/>
        <end position="264"/>
    </location>
</feature>
<dbReference type="CDD" id="cd22460">
    <property type="entry name" value="KH-I_PEPPER_rpt2_like"/>
    <property type="match status" value="1"/>
</dbReference>
<dbReference type="EMBL" id="JALJOQ010000004">
    <property type="protein sequence ID" value="KAK9813468.1"/>
    <property type="molecule type" value="Genomic_DNA"/>
</dbReference>
<dbReference type="SUPFAM" id="SSF54791">
    <property type="entry name" value="Eukaryotic type KH-domain (KH-domain type I)"/>
    <property type="match status" value="2"/>
</dbReference>
<dbReference type="Pfam" id="PF00013">
    <property type="entry name" value="KH_1"/>
    <property type="match status" value="2"/>
</dbReference>
<dbReference type="Proteomes" id="UP001465755">
    <property type="component" value="Unassembled WGS sequence"/>
</dbReference>
<name>A0AAW1PU18_9CHLO</name>
<feature type="domain" description="K Homology" evidence="4">
    <location>
        <begin position="124"/>
        <end position="199"/>
    </location>
</feature>
<dbReference type="InterPro" id="IPR004087">
    <property type="entry name" value="KH_dom"/>
</dbReference>
<dbReference type="InterPro" id="IPR004088">
    <property type="entry name" value="KH_dom_type_1"/>
</dbReference>
<evidence type="ECO:0000256" key="2">
    <source>
        <dbReference type="PROSITE-ProRule" id="PRU00117"/>
    </source>
</evidence>
<organism evidence="5 6">
    <name type="scientific">Symbiochloris irregularis</name>
    <dbReference type="NCBI Taxonomy" id="706552"/>
    <lineage>
        <taxon>Eukaryota</taxon>
        <taxon>Viridiplantae</taxon>
        <taxon>Chlorophyta</taxon>
        <taxon>core chlorophytes</taxon>
        <taxon>Trebouxiophyceae</taxon>
        <taxon>Trebouxiales</taxon>
        <taxon>Trebouxiaceae</taxon>
        <taxon>Symbiochloris</taxon>
    </lineage>
</organism>
<dbReference type="AlphaFoldDB" id="A0AAW1PU18"/>
<protein>
    <recommendedName>
        <fullName evidence="4">K Homology domain-containing protein</fullName>
    </recommendedName>
</protein>
<dbReference type="GO" id="GO:0003723">
    <property type="term" value="F:RNA binding"/>
    <property type="evidence" value="ECO:0007669"/>
    <property type="project" value="UniProtKB-UniRule"/>
</dbReference>
<gene>
    <name evidence="5" type="ORF">WJX73_000618</name>
</gene>
<evidence type="ECO:0000256" key="1">
    <source>
        <dbReference type="ARBA" id="ARBA00022737"/>
    </source>
</evidence>
<dbReference type="PROSITE" id="PS50084">
    <property type="entry name" value="KH_TYPE_1"/>
    <property type="match status" value="2"/>
</dbReference>
<dbReference type="PANTHER" id="PTHR10288">
    <property type="entry name" value="KH DOMAIN CONTAINING RNA BINDING PROTEIN"/>
    <property type="match status" value="1"/>
</dbReference>
<dbReference type="InterPro" id="IPR036612">
    <property type="entry name" value="KH_dom_type_1_sf"/>
</dbReference>
<feature type="region of interest" description="Disordered" evidence="3">
    <location>
        <begin position="227"/>
        <end position="264"/>
    </location>
</feature>
<accession>A0AAW1PU18</accession>
<keyword evidence="2" id="KW-0694">RNA-binding</keyword>
<evidence type="ECO:0000313" key="6">
    <source>
        <dbReference type="Proteomes" id="UP001465755"/>
    </source>
</evidence>
<evidence type="ECO:0000256" key="3">
    <source>
        <dbReference type="SAM" id="MobiDB-lite"/>
    </source>
</evidence>